<dbReference type="AlphaFoldDB" id="K8EJ59"/>
<gene>
    <name evidence="1" type="ordered locus">Bathy10g02470</name>
</gene>
<accession>K8EJ59</accession>
<reference evidence="1 2" key="1">
    <citation type="submission" date="2011-10" db="EMBL/GenBank/DDBJ databases">
        <authorList>
            <person name="Genoscope - CEA"/>
        </authorList>
    </citation>
    <scope>NUCLEOTIDE SEQUENCE [LARGE SCALE GENOMIC DNA]</scope>
    <source>
        <strain evidence="1 2">RCC 1105</strain>
    </source>
</reference>
<protein>
    <submittedName>
        <fullName evidence="1">Uncharacterized protein</fullName>
    </submittedName>
</protein>
<organism evidence="1 2">
    <name type="scientific">Bathycoccus prasinos</name>
    <dbReference type="NCBI Taxonomy" id="41875"/>
    <lineage>
        <taxon>Eukaryota</taxon>
        <taxon>Viridiplantae</taxon>
        <taxon>Chlorophyta</taxon>
        <taxon>Mamiellophyceae</taxon>
        <taxon>Mamiellales</taxon>
        <taxon>Bathycoccaceae</taxon>
        <taxon>Bathycoccus</taxon>
    </lineage>
</organism>
<name>K8EJ59_9CHLO</name>
<dbReference type="RefSeq" id="XP_007510699.1">
    <property type="nucleotide sequence ID" value="XM_007510637.1"/>
</dbReference>
<keyword evidence="2" id="KW-1185">Reference proteome</keyword>
<evidence type="ECO:0000313" key="1">
    <source>
        <dbReference type="EMBL" id="CCO18232.1"/>
    </source>
</evidence>
<dbReference type="Proteomes" id="UP000198341">
    <property type="component" value="Chromosome 10"/>
</dbReference>
<dbReference type="KEGG" id="bpg:Bathy10g02470"/>
<dbReference type="EMBL" id="FO082269">
    <property type="protein sequence ID" value="CCO18232.1"/>
    <property type="molecule type" value="Genomic_DNA"/>
</dbReference>
<evidence type="ECO:0000313" key="2">
    <source>
        <dbReference type="Proteomes" id="UP000198341"/>
    </source>
</evidence>
<sequence length="217" mass="24408">MTTTTTTTSFSSSSSLVSSIRENNKIKYSNKKIGIPKTRKRPRRGGTSHVMTVFAFAYDDVFSIVKRPYATREPMSSEDEQIWQKNEEKIIEFVREFHEEVLEAEEKLSRTKAETLVVKAHSSAICCAFGRKRNDDEEYLLAVAIISTDCATVGIVESVMVNASACGNDLLYVENVKRFAVQSACERLYNGDHICDVGARVKYEDAMLFALDFKMGV</sequence>
<proteinExistence type="predicted"/>
<dbReference type="GeneID" id="19013323"/>